<dbReference type="InterPro" id="IPR000014">
    <property type="entry name" value="PAS"/>
</dbReference>
<reference evidence="2" key="2">
    <citation type="submission" date="2022-10" db="EMBL/GenBank/DDBJ databases">
        <authorList>
            <person name="Aronson H.S."/>
        </authorList>
    </citation>
    <scope>NUCLEOTIDE SEQUENCE</scope>
    <source>
        <strain evidence="2">RS19-109</strain>
    </source>
</reference>
<evidence type="ECO:0000313" key="3">
    <source>
        <dbReference type="Proteomes" id="UP001154240"/>
    </source>
</evidence>
<dbReference type="PROSITE" id="PS50113">
    <property type="entry name" value="PAC"/>
    <property type="match status" value="1"/>
</dbReference>
<evidence type="ECO:0000313" key="2">
    <source>
        <dbReference type="EMBL" id="MDG4474693.1"/>
    </source>
</evidence>
<dbReference type="Proteomes" id="UP001154240">
    <property type="component" value="Unassembled WGS sequence"/>
</dbReference>
<organism evidence="2 3">
    <name type="scientific">Thiovibrio frasassiensis</name>
    <dbReference type="NCBI Taxonomy" id="2984131"/>
    <lineage>
        <taxon>Bacteria</taxon>
        <taxon>Pseudomonadati</taxon>
        <taxon>Thermodesulfobacteriota</taxon>
        <taxon>Desulfobulbia</taxon>
        <taxon>Desulfobulbales</taxon>
        <taxon>Thiovibrionaceae</taxon>
        <taxon>Thiovibrio</taxon>
    </lineage>
</organism>
<dbReference type="AlphaFoldDB" id="A0A9X4MEA4"/>
<name>A0A9X4MEA4_9BACT</name>
<protein>
    <submittedName>
        <fullName evidence="2">PAS domain-containing protein</fullName>
    </submittedName>
</protein>
<accession>A0A9X4MEA4</accession>
<evidence type="ECO:0000259" key="1">
    <source>
        <dbReference type="PROSITE" id="PS50113"/>
    </source>
</evidence>
<feature type="domain" description="PAC" evidence="1">
    <location>
        <begin position="199"/>
        <end position="251"/>
    </location>
</feature>
<dbReference type="InterPro" id="IPR000700">
    <property type="entry name" value="PAS-assoc_C"/>
</dbReference>
<dbReference type="InterPro" id="IPR035965">
    <property type="entry name" value="PAS-like_dom_sf"/>
</dbReference>
<sequence length="322" mass="36032">MNTPGNIPLTLLPLLFNPILDDVHCAVCVIEIRRDDFGTPTEFVGRVASQLLCELLSLKEGDILGKTLPESLSQTLALPALLHELTLSVTPQIHKEFLLGPGRICTLQAHLPCPELLIIAIRNTQPLQAMVSSQAEVILASLGEPCTIIDRNFSILYENETAKQLWGSNFGRNCYTIYHGRQSRCESCHAEEVFNDGEIHKNEKVARIDGSERHLEITSAPLKDDTGQVTAVVNITHDVTIRKMTEKGKEHLIRELQSSLTKTKRLNGLLPICSYCKKIKDKSGSWQQLESYLRSHAEVEFSHGICEECGEQHHPQVFPKKK</sequence>
<dbReference type="SUPFAM" id="SSF55785">
    <property type="entry name" value="PYP-like sensor domain (PAS domain)"/>
    <property type="match status" value="1"/>
</dbReference>
<dbReference type="Pfam" id="PF08448">
    <property type="entry name" value="PAS_4"/>
    <property type="match status" value="1"/>
</dbReference>
<proteinExistence type="predicted"/>
<gene>
    <name evidence="2" type="ORF">OLX77_00785</name>
</gene>
<reference evidence="2" key="1">
    <citation type="journal article" date="2022" name="bioRxiv">
        <title>Thiovibrio frasassiensisgen. nov., sp. nov., an autotrophic, elemental sulfur disproportionating bacterium isolated from sulfidic karst sediment, and proposal of Thiovibrionaceae fam. nov.</title>
        <authorList>
            <person name="Aronson H."/>
            <person name="Thomas C."/>
            <person name="Bhattacharyya M."/>
            <person name="Eckstein S."/>
            <person name="Jensen S."/>
            <person name="Barco R."/>
            <person name="Macalady J."/>
            <person name="Amend J."/>
        </authorList>
    </citation>
    <scope>NUCLEOTIDE SEQUENCE</scope>
    <source>
        <strain evidence="2">RS19-109</strain>
    </source>
</reference>
<dbReference type="Gene3D" id="3.30.450.20">
    <property type="entry name" value="PAS domain"/>
    <property type="match status" value="1"/>
</dbReference>
<keyword evidence="3" id="KW-1185">Reference proteome</keyword>
<dbReference type="InterPro" id="IPR013656">
    <property type="entry name" value="PAS_4"/>
</dbReference>
<dbReference type="NCBIfam" id="TIGR00229">
    <property type="entry name" value="sensory_box"/>
    <property type="match status" value="1"/>
</dbReference>
<comment type="caution">
    <text evidence="2">The sequence shown here is derived from an EMBL/GenBank/DDBJ whole genome shotgun (WGS) entry which is preliminary data.</text>
</comment>
<dbReference type="RefSeq" id="WP_307631674.1">
    <property type="nucleotide sequence ID" value="NZ_JAPHEH010000001.1"/>
</dbReference>
<dbReference type="EMBL" id="JAPHEH010000001">
    <property type="protein sequence ID" value="MDG4474693.1"/>
    <property type="molecule type" value="Genomic_DNA"/>
</dbReference>